<protein>
    <recommendedName>
        <fullName evidence="2">Receptor for retinol uptake STRA6</fullName>
    </recommendedName>
</protein>
<feature type="transmembrane region" description="Helical" evidence="11">
    <location>
        <begin position="12"/>
        <end position="40"/>
    </location>
</feature>
<dbReference type="InterPro" id="IPR026612">
    <property type="entry name" value="STRA6-like"/>
</dbReference>
<keyword evidence="7 11" id="KW-1133">Transmembrane helix</keyword>
<keyword evidence="3" id="KW-0813">Transport</keyword>
<evidence type="ECO:0000256" key="2">
    <source>
        <dbReference type="ARBA" id="ARBA00014411"/>
    </source>
</evidence>
<dbReference type="EMBL" id="CAXITT010000028">
    <property type="protein sequence ID" value="CAL1528180.1"/>
    <property type="molecule type" value="Genomic_DNA"/>
</dbReference>
<feature type="transmembrane region" description="Helical" evidence="11">
    <location>
        <begin position="218"/>
        <end position="244"/>
    </location>
</feature>
<dbReference type="GO" id="GO:0016918">
    <property type="term" value="F:retinal binding"/>
    <property type="evidence" value="ECO:0007669"/>
    <property type="project" value="UniProtKB-KW"/>
</dbReference>
<evidence type="ECO:0000313" key="13">
    <source>
        <dbReference type="Proteomes" id="UP001497497"/>
    </source>
</evidence>
<keyword evidence="5 11" id="KW-0812">Transmembrane</keyword>
<proteinExistence type="predicted"/>
<evidence type="ECO:0000256" key="3">
    <source>
        <dbReference type="ARBA" id="ARBA00022448"/>
    </source>
</evidence>
<comment type="caution">
    <text evidence="12">The sequence shown here is derived from an EMBL/GenBank/DDBJ whole genome shotgun (WGS) entry which is preliminary data.</text>
</comment>
<keyword evidence="10" id="KW-0675">Receptor</keyword>
<keyword evidence="6" id="KW-0845">Vitamin A</keyword>
<gene>
    <name evidence="12" type="ORF">GSLYS_00002350001</name>
</gene>
<dbReference type="PANTHER" id="PTHR21444:SF16">
    <property type="entry name" value="RECEPTOR FOR RETINOL UPTAKE STRA6"/>
    <property type="match status" value="1"/>
</dbReference>
<reference evidence="12 13" key="1">
    <citation type="submission" date="2024-04" db="EMBL/GenBank/DDBJ databases">
        <authorList>
            <consortium name="Genoscope - CEA"/>
            <person name="William W."/>
        </authorList>
    </citation>
    <scope>NUCLEOTIDE SEQUENCE [LARGE SCALE GENOMIC DNA]</scope>
</reference>
<sequence>FFKYPTRIVAGVFVLVIIIYWLGILLICGTIQILHSFFIVLNAISKFIEIDYEDLSAMNVIASVSLAVSISNSLAHIFVAMRNYRYHMLKIYQGDKSFLLSVTSASPQYVMTSSMIYPGYQIAFMMWGMVISFAFTLVTGLVVNEAIGLIILLGQADKALRLLGQLIVFPITLVLLFYVQVFISENLFLQDRLNYHDRYKPLNVNNRKLYELVSYYSMFANMAVGLFTCFFRIALNALFGIFFVDRLDTSVFTRDMEHLDSGHRAYVSMLLVDNAHNNPCMRVFTHLLWTRALAARFKLRQQTEPGCRDETGPSACGSQVENCWIAAGAAETTVDGQNGAGGYGSNMMFCDIKNFAVSTPAKIRWFLAYTLLHNPQLLRLRK</sequence>
<organism evidence="12 13">
    <name type="scientific">Lymnaea stagnalis</name>
    <name type="common">Great pond snail</name>
    <name type="synonym">Helix stagnalis</name>
    <dbReference type="NCBI Taxonomy" id="6523"/>
    <lineage>
        <taxon>Eukaryota</taxon>
        <taxon>Metazoa</taxon>
        <taxon>Spiralia</taxon>
        <taxon>Lophotrochozoa</taxon>
        <taxon>Mollusca</taxon>
        <taxon>Gastropoda</taxon>
        <taxon>Heterobranchia</taxon>
        <taxon>Euthyneura</taxon>
        <taxon>Panpulmonata</taxon>
        <taxon>Hygrophila</taxon>
        <taxon>Lymnaeoidea</taxon>
        <taxon>Lymnaeidae</taxon>
        <taxon>Lymnaea</taxon>
    </lineage>
</organism>
<keyword evidence="4" id="KW-1003">Cell membrane</keyword>
<feature type="transmembrane region" description="Helical" evidence="11">
    <location>
        <begin position="126"/>
        <end position="154"/>
    </location>
</feature>
<dbReference type="Proteomes" id="UP001497497">
    <property type="component" value="Unassembled WGS sequence"/>
</dbReference>
<comment type="subcellular location">
    <subcellularLocation>
        <location evidence="1">Cell membrane</location>
        <topology evidence="1">Multi-pass membrane protein</topology>
    </subcellularLocation>
</comment>
<dbReference type="GO" id="GO:0071939">
    <property type="term" value="P:vitamin A import into cell"/>
    <property type="evidence" value="ECO:0007669"/>
    <property type="project" value="TreeGrafter"/>
</dbReference>
<keyword evidence="9 11" id="KW-0472">Membrane</keyword>
<dbReference type="GO" id="GO:0038023">
    <property type="term" value="F:signaling receptor activity"/>
    <property type="evidence" value="ECO:0007669"/>
    <property type="project" value="InterPro"/>
</dbReference>
<dbReference type="GO" id="GO:0005886">
    <property type="term" value="C:plasma membrane"/>
    <property type="evidence" value="ECO:0007669"/>
    <property type="project" value="UniProtKB-SubCell"/>
</dbReference>
<dbReference type="GO" id="GO:0019841">
    <property type="term" value="F:retinol binding"/>
    <property type="evidence" value="ECO:0007669"/>
    <property type="project" value="UniProtKB-KW"/>
</dbReference>
<dbReference type="GO" id="GO:0034632">
    <property type="term" value="F:retinol transmembrane transporter activity"/>
    <property type="evidence" value="ECO:0007669"/>
    <property type="project" value="InterPro"/>
</dbReference>
<evidence type="ECO:0000256" key="5">
    <source>
        <dbReference type="ARBA" id="ARBA00022692"/>
    </source>
</evidence>
<feature type="non-terminal residue" evidence="12">
    <location>
        <position position="1"/>
    </location>
</feature>
<dbReference type="AlphaFoldDB" id="A0AAV2H3J6"/>
<evidence type="ECO:0000256" key="10">
    <source>
        <dbReference type="ARBA" id="ARBA00023170"/>
    </source>
</evidence>
<evidence type="ECO:0000256" key="4">
    <source>
        <dbReference type="ARBA" id="ARBA00022475"/>
    </source>
</evidence>
<feature type="transmembrane region" description="Helical" evidence="11">
    <location>
        <begin position="60"/>
        <end position="79"/>
    </location>
</feature>
<evidence type="ECO:0000256" key="8">
    <source>
        <dbReference type="ARBA" id="ARBA00023072"/>
    </source>
</evidence>
<evidence type="ECO:0000256" key="11">
    <source>
        <dbReference type="SAM" id="Phobius"/>
    </source>
</evidence>
<feature type="transmembrane region" description="Helical" evidence="11">
    <location>
        <begin position="166"/>
        <end position="183"/>
    </location>
</feature>
<keyword evidence="13" id="KW-1185">Reference proteome</keyword>
<evidence type="ECO:0000256" key="7">
    <source>
        <dbReference type="ARBA" id="ARBA00022989"/>
    </source>
</evidence>
<evidence type="ECO:0000256" key="1">
    <source>
        <dbReference type="ARBA" id="ARBA00004651"/>
    </source>
</evidence>
<keyword evidence="8" id="KW-0683">Retinol-binding</keyword>
<evidence type="ECO:0000256" key="6">
    <source>
        <dbReference type="ARBA" id="ARBA00022893"/>
    </source>
</evidence>
<dbReference type="PANTHER" id="PTHR21444">
    <property type="entry name" value="COILED-COIL DOMAIN-CONTAINING PROTEIN 180"/>
    <property type="match status" value="1"/>
</dbReference>
<evidence type="ECO:0000256" key="9">
    <source>
        <dbReference type="ARBA" id="ARBA00023136"/>
    </source>
</evidence>
<accession>A0AAV2H3J6</accession>
<dbReference type="Pfam" id="PF14752">
    <property type="entry name" value="RBP_receptor"/>
    <property type="match status" value="1"/>
</dbReference>
<evidence type="ECO:0000313" key="12">
    <source>
        <dbReference type="EMBL" id="CAL1528180.1"/>
    </source>
</evidence>
<feature type="non-terminal residue" evidence="12">
    <location>
        <position position="382"/>
    </location>
</feature>
<name>A0AAV2H3J6_LYMST</name>